<keyword evidence="9" id="KW-1185">Reference proteome</keyword>
<evidence type="ECO:0000256" key="7">
    <source>
        <dbReference type="SAM" id="MobiDB-lite"/>
    </source>
</evidence>
<evidence type="ECO:0008006" key="10">
    <source>
        <dbReference type="Google" id="ProtNLM"/>
    </source>
</evidence>
<dbReference type="InterPro" id="IPR051593">
    <property type="entry name" value="Ergosterol_Biosynth_ERG27"/>
</dbReference>
<dbReference type="EMBL" id="CCBP010000392">
    <property type="protein sequence ID" value="CDO76590.1"/>
    <property type="molecule type" value="Genomic_DNA"/>
</dbReference>
<keyword evidence="5" id="KW-0443">Lipid metabolism</keyword>
<dbReference type="GO" id="GO:0006694">
    <property type="term" value="P:steroid biosynthetic process"/>
    <property type="evidence" value="ECO:0007669"/>
    <property type="project" value="UniProtKB-KW"/>
</dbReference>
<feature type="region of interest" description="Disordered" evidence="7">
    <location>
        <begin position="449"/>
        <end position="471"/>
    </location>
</feature>
<dbReference type="AlphaFoldDB" id="A0A060SQD2"/>
<dbReference type="OrthoDB" id="9989144at2759"/>
<dbReference type="GO" id="GO:0005811">
    <property type="term" value="C:lipid droplet"/>
    <property type="evidence" value="ECO:0007669"/>
    <property type="project" value="TreeGrafter"/>
</dbReference>
<evidence type="ECO:0000313" key="8">
    <source>
        <dbReference type="EMBL" id="CDO76590.1"/>
    </source>
</evidence>
<name>A0A060SQD2_PYCCI</name>
<protein>
    <recommendedName>
        <fullName evidence="10">3-keto sterol reductase</fullName>
    </recommendedName>
</protein>
<sequence length="471" mass="52163">MQPSSEELVIVVTGANGGVGFGICHRLLVQLSSPCPSDAKPYFDVGRDLKRELDIPERAPDAGLTIVMACRDAKRAQVAREKLYRLLDEHISKLTTATAYDSAVAFRRNVKLDIQKLDLSSVKSVLDFGKAISQKYEHISHLIFNAGTATYSHLDIPGFLYDLFTHPIHAVEHPRRNIQLNGVLSDDGLGFTWQCNVFGHYVLLTSPQYRSVQPLLVAHAHKTGSPARVLWMSSLDAEPTFDPKDDWQLTKTLHSYNASKFQIELICAELEKRTREAAAGRAPSTMSELVAPHGEVHHYVVSPGITSTNMSALLNIPIPGWRCLMLAAFFIVRFLGSPHVLMSLYSAAVATVHLALVPLFAIPDPETAPHVTPADKAYPTWHVYHGKYTRAHPGRVLTLRFGAENDRWGRDRPGVIAVPVWEEHPDAGETLLERFERLYQAFVAREGKGKRGERGGEEMVNGCGAGNGRAR</sequence>
<dbReference type="InterPro" id="IPR036291">
    <property type="entry name" value="NAD(P)-bd_dom_sf"/>
</dbReference>
<comment type="caution">
    <text evidence="8">The sequence shown here is derived from an EMBL/GenBank/DDBJ whole genome shotgun (WGS) entry which is preliminary data.</text>
</comment>
<evidence type="ECO:0000256" key="5">
    <source>
        <dbReference type="ARBA" id="ARBA00023098"/>
    </source>
</evidence>
<gene>
    <name evidence="8" type="ORF">BN946_scf184868.g4</name>
</gene>
<evidence type="ECO:0000256" key="3">
    <source>
        <dbReference type="ARBA" id="ARBA00022955"/>
    </source>
</evidence>
<accession>A0A060SQD2</accession>
<organism evidence="8 9">
    <name type="scientific">Pycnoporus cinnabarinus</name>
    <name type="common">Cinnabar-red polypore</name>
    <name type="synonym">Trametes cinnabarina</name>
    <dbReference type="NCBI Taxonomy" id="5643"/>
    <lineage>
        <taxon>Eukaryota</taxon>
        <taxon>Fungi</taxon>
        <taxon>Dikarya</taxon>
        <taxon>Basidiomycota</taxon>
        <taxon>Agaricomycotina</taxon>
        <taxon>Agaricomycetes</taxon>
        <taxon>Polyporales</taxon>
        <taxon>Polyporaceae</taxon>
        <taxon>Trametes</taxon>
    </lineage>
</organism>
<dbReference type="PANTHER" id="PTHR43647:SF1">
    <property type="entry name" value="3-KETO-STEROID REDUCTASE ERG27"/>
    <property type="match status" value="1"/>
</dbReference>
<proteinExistence type="inferred from homology"/>
<keyword evidence="1" id="KW-0444">Lipid biosynthesis</keyword>
<evidence type="ECO:0000256" key="2">
    <source>
        <dbReference type="ARBA" id="ARBA00022857"/>
    </source>
</evidence>
<comment type="similarity">
    <text evidence="6">Belongs to the short-chain dehydrogenases/reductases (SDR) family. ERG27 subfamily.</text>
</comment>
<keyword evidence="4" id="KW-0560">Oxidoreductase</keyword>
<keyword evidence="3" id="KW-0752">Steroid biosynthesis</keyword>
<evidence type="ECO:0000256" key="6">
    <source>
        <dbReference type="ARBA" id="ARBA00023593"/>
    </source>
</evidence>
<dbReference type="OMA" id="WTGINWP"/>
<evidence type="ECO:0000313" key="9">
    <source>
        <dbReference type="Proteomes" id="UP000029665"/>
    </source>
</evidence>
<reference evidence="8" key="1">
    <citation type="submission" date="2014-01" db="EMBL/GenBank/DDBJ databases">
        <title>The genome of the white-rot fungus Pycnoporus cinnabarinus: a basidiomycete model with a versatile arsenal for lignocellulosic biomass breakdown.</title>
        <authorList>
            <person name="Levasseur A."/>
            <person name="Lomascolo A."/>
            <person name="Ruiz-Duenas F.J."/>
            <person name="Uzan E."/>
            <person name="Piumi F."/>
            <person name="Kues U."/>
            <person name="Ram A.F.J."/>
            <person name="Murat C."/>
            <person name="Haon M."/>
            <person name="Benoit I."/>
            <person name="Arfi Y."/>
            <person name="Chevret D."/>
            <person name="Drula E."/>
            <person name="Kwon M.J."/>
            <person name="Gouret P."/>
            <person name="Lesage-Meessen L."/>
            <person name="Lombard V."/>
            <person name="Mariette J."/>
            <person name="Noirot C."/>
            <person name="Park J."/>
            <person name="Patyshakuliyeva A."/>
            <person name="Wieneger R.A.B."/>
            <person name="Wosten H.A.B."/>
            <person name="Martin F."/>
            <person name="Coutinho P.M."/>
            <person name="de Vries R."/>
            <person name="Martinez A.T."/>
            <person name="Klopp C."/>
            <person name="Pontarotti P."/>
            <person name="Henrissat B."/>
            <person name="Record E."/>
        </authorList>
    </citation>
    <scope>NUCLEOTIDE SEQUENCE [LARGE SCALE GENOMIC DNA]</scope>
    <source>
        <strain evidence="8">BRFM137</strain>
    </source>
</reference>
<dbReference type="Proteomes" id="UP000029665">
    <property type="component" value="Unassembled WGS sequence"/>
</dbReference>
<dbReference type="Gene3D" id="3.40.50.720">
    <property type="entry name" value="NAD(P)-binding Rossmann-like Domain"/>
    <property type="match status" value="1"/>
</dbReference>
<dbReference type="GO" id="GO:0005741">
    <property type="term" value="C:mitochondrial outer membrane"/>
    <property type="evidence" value="ECO:0007669"/>
    <property type="project" value="TreeGrafter"/>
</dbReference>
<evidence type="ECO:0000256" key="1">
    <source>
        <dbReference type="ARBA" id="ARBA00022516"/>
    </source>
</evidence>
<evidence type="ECO:0000256" key="4">
    <source>
        <dbReference type="ARBA" id="ARBA00023002"/>
    </source>
</evidence>
<dbReference type="PANTHER" id="PTHR43647">
    <property type="entry name" value="DEHYDROGENASE"/>
    <property type="match status" value="1"/>
</dbReference>
<dbReference type="SUPFAM" id="SSF51735">
    <property type="entry name" value="NAD(P)-binding Rossmann-fold domains"/>
    <property type="match status" value="1"/>
</dbReference>
<keyword evidence="2" id="KW-0521">NADP</keyword>
<dbReference type="HOGENOM" id="CLU_029944_1_0_1"/>
<dbReference type="GO" id="GO:0005789">
    <property type="term" value="C:endoplasmic reticulum membrane"/>
    <property type="evidence" value="ECO:0007669"/>
    <property type="project" value="TreeGrafter"/>
</dbReference>
<dbReference type="STRING" id="5643.A0A060SQD2"/>
<dbReference type="GO" id="GO:0000253">
    <property type="term" value="F:3-beta-hydroxysteroid 3-dehydrogenase (NADP+) activity"/>
    <property type="evidence" value="ECO:0007669"/>
    <property type="project" value="TreeGrafter"/>
</dbReference>